<name>A0A934K8R7_9BACT</name>
<gene>
    <name evidence="1" type="ORF">JF922_10965</name>
</gene>
<sequence length="119" mass="12809">MPQVTDQMLQEALGSVRLYTIVVLKAGPGYSRPGPDRDRDPEVERTVWAHGKRNFALQLAGLMPIICPVADGSGVTGVGVFDATPEDTDRIMSEDPGVQAGLFTYEIHPARSFPGSTLP</sequence>
<reference evidence="1" key="1">
    <citation type="submission" date="2020-10" db="EMBL/GenBank/DDBJ databases">
        <title>Ca. Dormibacterota MAGs.</title>
        <authorList>
            <person name="Montgomery K."/>
        </authorList>
    </citation>
    <scope>NUCLEOTIDE SEQUENCE [LARGE SCALE GENOMIC DNA]</scope>
    <source>
        <strain evidence="1">SC8812_S17_10</strain>
    </source>
</reference>
<evidence type="ECO:0000313" key="1">
    <source>
        <dbReference type="EMBL" id="MBJ7598591.1"/>
    </source>
</evidence>
<proteinExistence type="predicted"/>
<dbReference type="EMBL" id="JAEKNR010000118">
    <property type="protein sequence ID" value="MBJ7598591.1"/>
    <property type="molecule type" value="Genomic_DNA"/>
</dbReference>
<dbReference type="Proteomes" id="UP000612893">
    <property type="component" value="Unassembled WGS sequence"/>
</dbReference>
<protein>
    <recommendedName>
        <fullName evidence="3">YCII-related domain-containing protein</fullName>
    </recommendedName>
</protein>
<organism evidence="1 2">
    <name type="scientific">Candidatus Nephthysia bennettiae</name>
    <dbReference type="NCBI Taxonomy" id="3127016"/>
    <lineage>
        <taxon>Bacteria</taxon>
        <taxon>Bacillati</taxon>
        <taxon>Candidatus Dormiibacterota</taxon>
        <taxon>Candidatus Dormibacteria</taxon>
        <taxon>Candidatus Dormibacterales</taxon>
        <taxon>Candidatus Dormibacteraceae</taxon>
        <taxon>Candidatus Nephthysia</taxon>
    </lineage>
</organism>
<evidence type="ECO:0008006" key="3">
    <source>
        <dbReference type="Google" id="ProtNLM"/>
    </source>
</evidence>
<dbReference type="AlphaFoldDB" id="A0A934K8R7"/>
<accession>A0A934K8R7</accession>
<comment type="caution">
    <text evidence="1">The sequence shown here is derived from an EMBL/GenBank/DDBJ whole genome shotgun (WGS) entry which is preliminary data.</text>
</comment>
<keyword evidence="2" id="KW-1185">Reference proteome</keyword>
<evidence type="ECO:0000313" key="2">
    <source>
        <dbReference type="Proteomes" id="UP000612893"/>
    </source>
</evidence>